<dbReference type="Gene3D" id="3.30.530.20">
    <property type="match status" value="1"/>
</dbReference>
<dbReference type="RefSeq" id="WP_343948476.1">
    <property type="nucleotide sequence ID" value="NZ_BAAAHQ010000002.1"/>
</dbReference>
<evidence type="ECO:0000313" key="2">
    <source>
        <dbReference type="Proteomes" id="UP001501578"/>
    </source>
</evidence>
<sequence length="219" mass="24063">MDGNKRPIVELTLDAPQDAVWRAVSTAEGLHEWFGYDYDADHSGPARPDAGLAEEIRSMVDGSELHGRERVAFDDDTELTLTADGERTIVRLVVPDVEGANWAELYGGVADGWRFYLEQLRFYLETNPTGRRRTVYLAGEATGAQVAELVRPGMPWHAASIVTPEGHLVSVGADPADPDSAPVNVIVTAYGLDDDAFAALQERWAHRWQAVVKNPEIIP</sequence>
<dbReference type="SUPFAM" id="SSF55961">
    <property type="entry name" value="Bet v1-like"/>
    <property type="match status" value="1"/>
</dbReference>
<dbReference type="CDD" id="cd07814">
    <property type="entry name" value="SRPBCC_CalC_Aha1-like"/>
    <property type="match status" value="1"/>
</dbReference>
<comment type="caution">
    <text evidence="1">The sequence shown here is derived from an EMBL/GenBank/DDBJ whole genome shotgun (WGS) entry which is preliminary data.</text>
</comment>
<name>A0ABN1NSE2_9ACTN</name>
<dbReference type="EMBL" id="BAAAHQ010000002">
    <property type="protein sequence ID" value="GAA0915460.1"/>
    <property type="molecule type" value="Genomic_DNA"/>
</dbReference>
<evidence type="ECO:0000313" key="1">
    <source>
        <dbReference type="EMBL" id="GAA0915460.1"/>
    </source>
</evidence>
<reference evidence="1 2" key="1">
    <citation type="journal article" date="2019" name="Int. J. Syst. Evol. Microbiol.">
        <title>The Global Catalogue of Microorganisms (GCM) 10K type strain sequencing project: providing services to taxonomists for standard genome sequencing and annotation.</title>
        <authorList>
            <consortium name="The Broad Institute Genomics Platform"/>
            <consortium name="The Broad Institute Genome Sequencing Center for Infectious Disease"/>
            <person name="Wu L."/>
            <person name="Ma J."/>
        </authorList>
    </citation>
    <scope>NUCLEOTIDE SEQUENCE [LARGE SCALE GENOMIC DNA]</scope>
    <source>
        <strain evidence="1 2">JCM 11136</strain>
    </source>
</reference>
<keyword evidence="2" id="KW-1185">Reference proteome</keyword>
<gene>
    <name evidence="1" type="ORF">GCM10009560_09840</name>
</gene>
<organism evidence="1 2">
    <name type="scientific">Nonomuraea longicatena</name>
    <dbReference type="NCBI Taxonomy" id="83682"/>
    <lineage>
        <taxon>Bacteria</taxon>
        <taxon>Bacillati</taxon>
        <taxon>Actinomycetota</taxon>
        <taxon>Actinomycetes</taxon>
        <taxon>Streptosporangiales</taxon>
        <taxon>Streptosporangiaceae</taxon>
        <taxon>Nonomuraea</taxon>
    </lineage>
</organism>
<evidence type="ECO:0008006" key="3">
    <source>
        <dbReference type="Google" id="ProtNLM"/>
    </source>
</evidence>
<dbReference type="Proteomes" id="UP001501578">
    <property type="component" value="Unassembled WGS sequence"/>
</dbReference>
<dbReference type="InterPro" id="IPR023393">
    <property type="entry name" value="START-like_dom_sf"/>
</dbReference>
<protein>
    <recommendedName>
        <fullName evidence="3">SRPBCC domain-containing protein</fullName>
    </recommendedName>
</protein>
<proteinExistence type="predicted"/>
<accession>A0ABN1NSE2</accession>